<feature type="domain" description="Phage tail collar" evidence="1">
    <location>
        <begin position="6"/>
        <end position="62"/>
    </location>
</feature>
<evidence type="ECO:0000259" key="1">
    <source>
        <dbReference type="Pfam" id="PF07484"/>
    </source>
</evidence>
<gene>
    <name evidence="2" type="ORF">C1H87_11390</name>
</gene>
<dbReference type="RefSeq" id="WP_102755929.1">
    <property type="nucleotide sequence ID" value="NZ_CP025791.1"/>
</dbReference>
<dbReference type="Gene3D" id="3.90.1340.10">
    <property type="entry name" value="Phage tail collar domain"/>
    <property type="match status" value="1"/>
</dbReference>
<dbReference type="SUPFAM" id="SSF88874">
    <property type="entry name" value="Receptor-binding domain of short tail fibre protein gp12"/>
    <property type="match status" value="1"/>
</dbReference>
<protein>
    <submittedName>
        <fullName evidence="2">Phage tail protein</fullName>
    </submittedName>
</protein>
<reference evidence="2 3" key="1">
    <citation type="submission" date="2018-01" db="EMBL/GenBank/DDBJ databases">
        <title>Complete genome sequence of Flavivirga eckloniae ECD14 isolated from seaweed Ecklonia cava.</title>
        <authorList>
            <person name="Lee J.H."/>
            <person name="Baik K.S."/>
            <person name="Seong C.N."/>
        </authorList>
    </citation>
    <scope>NUCLEOTIDE SEQUENCE [LARGE SCALE GENOMIC DNA]</scope>
    <source>
        <strain evidence="2 3">ECD14</strain>
    </source>
</reference>
<name>A0A2K9PQE1_9FLAO</name>
<proteinExistence type="predicted"/>
<keyword evidence="3" id="KW-1185">Reference proteome</keyword>
<dbReference type="EMBL" id="CP025791">
    <property type="protein sequence ID" value="AUP79274.1"/>
    <property type="molecule type" value="Genomic_DNA"/>
</dbReference>
<dbReference type="KEGG" id="fek:C1H87_11390"/>
<dbReference type="InterPro" id="IPR037053">
    <property type="entry name" value="Phage_tail_collar_dom_sf"/>
</dbReference>
<accession>A0A2K9PQE1</accession>
<dbReference type="AlphaFoldDB" id="A0A2K9PQE1"/>
<evidence type="ECO:0000313" key="2">
    <source>
        <dbReference type="EMBL" id="AUP79274.1"/>
    </source>
</evidence>
<organism evidence="2 3">
    <name type="scientific">Flavivirga eckloniae</name>
    <dbReference type="NCBI Taxonomy" id="1803846"/>
    <lineage>
        <taxon>Bacteria</taxon>
        <taxon>Pseudomonadati</taxon>
        <taxon>Bacteroidota</taxon>
        <taxon>Flavobacteriia</taxon>
        <taxon>Flavobacteriales</taxon>
        <taxon>Flavobacteriaceae</taxon>
        <taxon>Flavivirga</taxon>
    </lineage>
</organism>
<evidence type="ECO:0000313" key="3">
    <source>
        <dbReference type="Proteomes" id="UP000235826"/>
    </source>
</evidence>
<dbReference type="OrthoDB" id="9810174at2"/>
<dbReference type="Proteomes" id="UP000235826">
    <property type="component" value="Chromosome"/>
</dbReference>
<dbReference type="Pfam" id="PF07484">
    <property type="entry name" value="Collar"/>
    <property type="match status" value="1"/>
</dbReference>
<dbReference type="InterPro" id="IPR011083">
    <property type="entry name" value="Phage_tail_collar_dom"/>
</dbReference>
<sequence length="181" mass="18902">MEGTIGEIRMFAGNFAPRAWAFCEGQLMSIAQNTALFSILGTTYGGDGRTSFALPDLRGRAPVNPGRGPGLSNYNLGQRGGTEAVTLTQNQIPSHTHAAAGTVTANFSPLSPANTGNPTGANFANAATATYNSDPTDTEMAANNVHVTVGDTGGNMSHTNIQPYLSLYYIICLQGVFPSRS</sequence>